<keyword evidence="4" id="KW-1185">Reference proteome</keyword>
<evidence type="ECO:0000256" key="2">
    <source>
        <dbReference type="SAM" id="MobiDB-lite"/>
    </source>
</evidence>
<dbReference type="Proteomes" id="UP001059041">
    <property type="component" value="Linkage Group LG3"/>
</dbReference>
<reference evidence="3" key="1">
    <citation type="submission" date="2021-02" db="EMBL/GenBank/DDBJ databases">
        <title>Comparative genomics reveals that relaxation of natural selection precedes convergent phenotypic evolution of cavefish.</title>
        <authorList>
            <person name="Peng Z."/>
        </authorList>
    </citation>
    <scope>NUCLEOTIDE SEQUENCE</scope>
    <source>
        <tissue evidence="3">Muscle</tissue>
    </source>
</reference>
<dbReference type="AlphaFoldDB" id="A0A9W7X168"/>
<dbReference type="EMBL" id="JAFHDT010000003">
    <property type="protein sequence ID" value="KAI7811914.1"/>
    <property type="molecule type" value="Genomic_DNA"/>
</dbReference>
<organism evidence="3 4">
    <name type="scientific">Triplophysa rosa</name>
    <name type="common">Cave loach</name>
    <dbReference type="NCBI Taxonomy" id="992332"/>
    <lineage>
        <taxon>Eukaryota</taxon>
        <taxon>Metazoa</taxon>
        <taxon>Chordata</taxon>
        <taxon>Craniata</taxon>
        <taxon>Vertebrata</taxon>
        <taxon>Euteleostomi</taxon>
        <taxon>Actinopterygii</taxon>
        <taxon>Neopterygii</taxon>
        <taxon>Teleostei</taxon>
        <taxon>Ostariophysi</taxon>
        <taxon>Cypriniformes</taxon>
        <taxon>Nemacheilidae</taxon>
        <taxon>Triplophysa</taxon>
    </lineage>
</organism>
<feature type="region of interest" description="Disordered" evidence="2">
    <location>
        <begin position="695"/>
        <end position="716"/>
    </location>
</feature>
<protein>
    <submittedName>
        <fullName evidence="3">Trichohyalin-like</fullName>
    </submittedName>
</protein>
<feature type="non-terminal residue" evidence="3">
    <location>
        <position position="1"/>
    </location>
</feature>
<gene>
    <name evidence="3" type="ORF">IRJ41_022188</name>
</gene>
<feature type="coiled-coil region" evidence="1">
    <location>
        <begin position="442"/>
        <end position="547"/>
    </location>
</feature>
<feature type="compositionally biased region" description="Basic and acidic residues" evidence="2">
    <location>
        <begin position="756"/>
        <end position="779"/>
    </location>
</feature>
<evidence type="ECO:0000313" key="4">
    <source>
        <dbReference type="Proteomes" id="UP001059041"/>
    </source>
</evidence>
<proteinExistence type="predicted"/>
<sequence length="863" mass="100357">AMWRGDRNSLSPLGHRSDQGWDAGLGRRSFRNTPRPSSPLTFLDHDFWDNRSLFKDQKSLTWSSIGLSGSNRRSKMSTSSLDSHYRQKQGGGLDIERWSSASRRDGAPRPQCSTEEFELKAALEESSVRRAELVRSLREAKSHLDAQTDLLKTRDTQLQQNHSISQLMELKHKQLSEAVSVLEQDKEAAEQSHFKESRRRAELQDKVLQLELDILKMRSNLERRNPPASPNPINPLINTLPVTKDEILREQGQKQTEKETTKLREALRRAEERVDDLDYEKNDALRQLQSYKENQQEAMNQTEELNRRLNRFVQTQTELEDQLKESKSRLEQMELERDLLSTKTQRLEDSQNDLKTKLSGALMDKDRLIQEKTELHQRVQALELQLQREQRGKQSFNEQVCELHTELSQAKNQASKQKKDTIHTKEELLSVRELNEKLSYDLTRATERLQVTLKQLHELEANKLIQTNQIAALETERLKLIGENEELRKNVNNGFQDEIRELKDKCCQQRELLDNLKLENQNLQVKCQDLEKKVQTVEAEYNLKEEGLQYAGAGFEQEKEELRKVAAHWNERWLDVSMTLCTTQAQLEGVKKQQQENDEVSSEDVDGELAQMKEELRKVSDMLKIRDTELVERQRDLQSACSQVSQQSSEVKRLKQLLAERDEKLREKDQDLNNLEIQREKAEDQIKLSALEQELRRDKDLPSEEEVVSNDNTHEDVESLRALLEEYSWTAEELKQERDHAIQQLHDLESSQQVLTEKEPSPEAKKPSGLDPNEQRRLVTEQLKSLFREREQRGERSPVFPRRSGLLENGVQNPKSIKKRVEEQDLKQGAAKESSSKKSLLPRGPKVSERTEHTQKPSSKNAQ</sequence>
<evidence type="ECO:0000256" key="1">
    <source>
        <dbReference type="SAM" id="Coils"/>
    </source>
</evidence>
<evidence type="ECO:0000313" key="3">
    <source>
        <dbReference type="EMBL" id="KAI7811914.1"/>
    </source>
</evidence>
<feature type="region of interest" description="Disordered" evidence="2">
    <location>
        <begin position="746"/>
        <end position="863"/>
    </location>
</feature>
<feature type="compositionally biased region" description="Polar residues" evidence="2">
    <location>
        <begin position="65"/>
        <end position="82"/>
    </location>
</feature>
<name>A0A9W7X168_TRIRA</name>
<feature type="region of interest" description="Disordered" evidence="2">
    <location>
        <begin position="1"/>
        <end position="36"/>
    </location>
</feature>
<accession>A0A9W7X168</accession>
<feature type="coiled-coil region" evidence="1">
    <location>
        <begin position="172"/>
        <end position="220"/>
    </location>
</feature>
<comment type="caution">
    <text evidence="3">The sequence shown here is derived from an EMBL/GenBank/DDBJ whole genome shotgun (WGS) entry which is preliminary data.</text>
</comment>
<feature type="non-terminal residue" evidence="3">
    <location>
        <position position="863"/>
    </location>
</feature>
<feature type="coiled-coil region" evidence="1">
    <location>
        <begin position="253"/>
        <end position="399"/>
    </location>
</feature>
<keyword evidence="1" id="KW-0175">Coiled coil</keyword>
<feature type="compositionally biased region" description="Basic and acidic residues" evidence="2">
    <location>
        <begin position="786"/>
        <end position="796"/>
    </location>
</feature>
<feature type="region of interest" description="Disordered" evidence="2">
    <location>
        <begin position="65"/>
        <end position="114"/>
    </location>
</feature>
<feature type="compositionally biased region" description="Basic and acidic residues" evidence="2">
    <location>
        <begin position="94"/>
        <end position="107"/>
    </location>
</feature>
<feature type="compositionally biased region" description="Basic and acidic residues" evidence="2">
    <location>
        <begin position="846"/>
        <end position="855"/>
    </location>
</feature>